<proteinExistence type="predicted"/>
<evidence type="ECO:0000313" key="1">
    <source>
        <dbReference type="EMBL" id="ALU44170.1"/>
    </source>
</evidence>
<evidence type="ECO:0008006" key="3">
    <source>
        <dbReference type="Google" id="ProtNLM"/>
    </source>
</evidence>
<name>A0A0U3GGY4_9GAMM</name>
<organism evidence="1 2">
    <name type="scientific">Pseudoalteromonas rubra</name>
    <dbReference type="NCBI Taxonomy" id="43658"/>
    <lineage>
        <taxon>Bacteria</taxon>
        <taxon>Pseudomonadati</taxon>
        <taxon>Pseudomonadota</taxon>
        <taxon>Gammaproteobacteria</taxon>
        <taxon>Alteromonadales</taxon>
        <taxon>Pseudoalteromonadaceae</taxon>
        <taxon>Pseudoalteromonas</taxon>
    </lineage>
</organism>
<sequence length="2087" mass="235406">MNKGLLMTKTDLVRTSRDGDQFHYIWAARQCLKLLPGSGDLVAITIEGASKEEAESNRVSGGDEIIDVGFYYGSEDLQTARCIQYVQLKHSTVASNEPWTASGLKKTIRGFAARYVELLERFSLENIAERFRFEFTTNRPIDQKVIEALSDLKSEGKENRHAQQRDTLLRYSGLNPLQASQFFKLLDVVGSEQGLWEQRNLLVQDLSAYLVDADYDTPVQLKDLVTRKATTEFESNPSIRRYDVLRALKTSEDVLLPALCLISTPENIIPREQEHKIKEIIRKESAPLIIHADGGVGKSIVAARVAATIPSGSAVVVYDCFGDGLYRNSLHFRHRHEDGLVQIVNELAARGLCHPLIPTKNADSKQYVRAFKHRVTQAIGILKATDRNAFLCIIIDAADNAEMAAEEQREPASFVRDLIKMECPERVKLVFTCRTHRRHMLGYRNNAREIELQPFSLGESALYLRSLYPEASDAEVNEFHVLSSSNPRVQALALERKLPLREVLRELGPEPTTVAQAISGLLENAIAKLKDDAGSSEAVHIDTMCKGLAVLRPLIPIPVLAQLSQTSENAIRSFALDFGRPLLLKGNSLHFLDEPTETWFRERYKPSQTEIVSFVERLQSLAGQSSYVASALPPLLLQAGKLDELIKLALSGEGLPNGNPLEKRDVELQRLTFSIKASLRQKQYVAAAKLALKAGGEFAGEERQNLLLQSNTDLAGKVLSPDRIEEIVSRRTFSSGWMGSHHVYDAGLLSCRNEFYADASSRLRMAMEWLHSWASTEKDEHNPEEVSDKDRVELASTILRLRGAEQTAQFLRRWKPRNLAFKAGRGLGERLVDLGLYEDLDALIEAAGNDVWLLLGLIREASVVGHKPLVGPLKRLLRLLGDRRVRLTELSEWNCRWGILDAVRCAIELALQVLPKELELWASVLQRYLPSEPPLDFTNQLGGEKVSLLKAYALHSNLQGRELELVEVAPKKLKQRIESKSSLSYSQDLELFKREVGGVLPWVNLFYSFVCGRPLQNLENSLEQALSRSSSSLSSMYQRQSSLIEVIALEWLRILILTKCDSEHFISQFTAWLNKNEKDIWPKTLTSLSRVAARADGFERLSLDFSVSAFELLESSREHAELRVDSYLELARAIYTVSAEESSVYFDQAIEISSRIGEENIDRWSAFLYLSAAAGERDNPRPRTAYLLSRIAELTYEYVARDKHFDWDSTVERLTDLCAPSAFAILSRWRDRRFGASGRLLPLVVYRLCNQARLPIHSPIVLSGIDAQWNRIEDLKKVITESISKSAQVASQIGYRYARFSTLNAAGLLELRNLGESIGVEFADLDQLITSCSLNSKDINTTDTPVSAQRNQSPDWVEVFRGVNFGCSDSLRTAYETGRKQGFSYYFDSFISEAFQHVKVGEEPVLLRAICSWSDFDLFMLNHVLNALSLKSPMQVSLKRAIKDAVLMACRRNPEMVTRHGWGVLIPFKKLYDDGLVTDEDVVKATLEGFESQLGGLNASGFFKLIDPITSNLSPDEADEVLNFGFELLEELLKPEDGDGPWRAELEPKGSIESAISGYIWAGLGSPVAAVRWEHAHVVRSIVELGWVEVIEELILRADSGEAFPFVDQSLEFYHWHALQWLLIGLSRGGIENSVALQPAAKFLCRMVSLNHVLIRDLAAQGLRILINSGALNNDEVPNLNNINKPVYSEKVYSGWYEDSSADLEQIEDLSDDERYFFGIDIGPYWLEPLGRVFGLSQNSVEQRARHVLRTKMKWGGNCGYKIDARYHRRIFNDKETLHHQGSMPKTDELTVYQSFHAMMFVAAELLNELPVLRESDSETNEFEQWFERYQLTRTDGKWLFDRRDTFLEKSWLPPENNGDKIWRWAINSDYLKQKLGTVDSWINLWGHWVNYASGFRETTTIRSALVSRTGAISLAAALQTSPELVPYALPSSGMRGGQLMGELSLQGWVIDESVSARLDEYDLWANNLMYPGPAPSEEICSKDELVLSNDGRSWCSGELGVLLSESWVELQGYGHEEESTPGTRLCGNPEFIKDFLSKHPDECLIISVSVSRTIPRYMNDSEDHMPYCPPYVQFYLMEKDCVARSI</sequence>
<gene>
    <name evidence="1" type="ORF">AT705_15155</name>
</gene>
<accession>A0A0U3GGY4</accession>
<dbReference type="Proteomes" id="UP000069015">
    <property type="component" value="Chromosome 1"/>
</dbReference>
<dbReference type="KEGG" id="prr:AT705_15155"/>
<evidence type="ECO:0000313" key="2">
    <source>
        <dbReference type="Proteomes" id="UP000069015"/>
    </source>
</evidence>
<protein>
    <recommendedName>
        <fullName evidence="3">NACHT domain-containing protein</fullName>
    </recommendedName>
</protein>
<dbReference type="EMBL" id="CP013611">
    <property type="protein sequence ID" value="ALU44170.1"/>
    <property type="molecule type" value="Genomic_DNA"/>
</dbReference>
<reference evidence="1 2" key="1">
    <citation type="submission" date="2015-12" db="EMBL/GenBank/DDBJ databases">
        <title>Complete genome sequence of Pseudoalteromonas rubra SCSIO 6842, harboring a conjugative plasmid.</title>
        <authorList>
            <person name="Li B."/>
            <person name="Wang X."/>
        </authorList>
    </citation>
    <scope>NUCLEOTIDE SEQUENCE [LARGE SCALE GENOMIC DNA]</scope>
    <source>
        <strain evidence="1 2">SCSIO 6842</strain>
    </source>
</reference>